<feature type="chain" id="PRO_5038412276" evidence="3">
    <location>
        <begin position="22"/>
        <end position="471"/>
    </location>
</feature>
<dbReference type="GO" id="GO:0006508">
    <property type="term" value="P:proteolysis"/>
    <property type="evidence" value="ECO:0007669"/>
    <property type="project" value="InterPro"/>
</dbReference>
<dbReference type="PANTHER" id="PTHR30023">
    <property type="entry name" value="D-ALANYL-D-ALANINE CARBOXYPEPTIDASE"/>
    <property type="match status" value="1"/>
</dbReference>
<dbReference type="Pfam" id="PF02113">
    <property type="entry name" value="Peptidase_S13"/>
    <property type="match status" value="1"/>
</dbReference>
<proteinExistence type="inferred from homology"/>
<gene>
    <name evidence="4" type="primary">dacB</name>
    <name evidence="4" type="ORF">D1B33_06645</name>
</gene>
<dbReference type="GO" id="GO:0000270">
    <property type="term" value="P:peptidoglycan metabolic process"/>
    <property type="evidence" value="ECO:0007669"/>
    <property type="project" value="TreeGrafter"/>
</dbReference>
<dbReference type="SUPFAM" id="SSF56601">
    <property type="entry name" value="beta-lactamase/transpeptidase-like"/>
    <property type="match status" value="1"/>
</dbReference>
<protein>
    <submittedName>
        <fullName evidence="4">D-alanyl-D-alanine carboxypeptidase/D-alanyl-D-alanine-endopeptidase</fullName>
        <ecNumber evidence="4">3.4.16.4</ecNumber>
    </submittedName>
</protein>
<dbReference type="GO" id="GO:0009002">
    <property type="term" value="F:serine-type D-Ala-D-Ala carboxypeptidase activity"/>
    <property type="evidence" value="ECO:0007669"/>
    <property type="project" value="UniProtKB-EC"/>
</dbReference>
<dbReference type="PRINTS" id="PR00922">
    <property type="entry name" value="DADACBPTASE3"/>
</dbReference>
<dbReference type="Gene3D" id="3.50.80.20">
    <property type="entry name" value="D-Ala-D-Ala carboxypeptidase C, peptidase S13"/>
    <property type="match status" value="1"/>
</dbReference>
<comment type="similarity">
    <text evidence="1">Belongs to the peptidase S13 family.</text>
</comment>
<dbReference type="Proteomes" id="UP000265692">
    <property type="component" value="Unassembled WGS sequence"/>
</dbReference>
<sequence length="471" mass="52355">MKTKTLFLLFAFMCFFGRAFANLDDLVQTRLGNEDISVSIREIDSGELVFEKNGEVGMKPASTLKLLTAAAALEKLQPHYRFKTKLFIDGELKEKVLNGNIYIKGGGDPTLQKKDLVFMASTLKHYGISHVNGNLYGDDTFFSGEPLTPGILKEDESYYFAARISALTISPDEDYDAGTIILNVHAVNPGGRPIVTAEPGAGGMEIINRARTVEKSQKNTIEILREYGTNKILITGNIPSQTTFKDWVTLNDPTLNTLQLMKDNLEEIGITFANHSEIERKKVPEEANLVLTKKSLPLDSLMAPFLKWSNNSIADILTKTLGSEVKGKGNLDEGIRAMKDFGNSMGLQMEKWELEDGSGMSPNNRATANELTDLLSKMAVNPNFLLLYKNLPIGGRTDRYMGGTLLNRFLEEPYKNRVIAKTGHIEGVYTLAGYVQANSGMVYSFAIMTQNQTYNRKPDMDDVVKQIIVEY</sequence>
<dbReference type="Gene3D" id="3.40.710.10">
    <property type="entry name" value="DD-peptidase/beta-lactamase superfamily"/>
    <property type="match status" value="2"/>
</dbReference>
<evidence type="ECO:0000256" key="2">
    <source>
        <dbReference type="ARBA" id="ARBA00022801"/>
    </source>
</evidence>
<keyword evidence="2 4" id="KW-0378">Hydrolase</keyword>
<evidence type="ECO:0000256" key="1">
    <source>
        <dbReference type="ARBA" id="ARBA00006096"/>
    </source>
</evidence>
<feature type="signal peptide" evidence="3">
    <location>
        <begin position="1"/>
        <end position="21"/>
    </location>
</feature>
<keyword evidence="4" id="KW-0645">Protease</keyword>
<dbReference type="RefSeq" id="WP_118875583.1">
    <property type="nucleotide sequence ID" value="NZ_QWEI01000002.1"/>
</dbReference>
<evidence type="ECO:0000256" key="3">
    <source>
        <dbReference type="SAM" id="SignalP"/>
    </source>
</evidence>
<organism evidence="4 5">
    <name type="scientific">Ureibacillus yapensis</name>
    <dbReference type="NCBI Taxonomy" id="2304605"/>
    <lineage>
        <taxon>Bacteria</taxon>
        <taxon>Bacillati</taxon>
        <taxon>Bacillota</taxon>
        <taxon>Bacilli</taxon>
        <taxon>Bacillales</taxon>
        <taxon>Caryophanaceae</taxon>
        <taxon>Ureibacillus</taxon>
    </lineage>
</organism>
<dbReference type="InterPro" id="IPR012338">
    <property type="entry name" value="Beta-lactam/transpept-like"/>
</dbReference>
<evidence type="ECO:0000313" key="4">
    <source>
        <dbReference type="EMBL" id="RHW38550.1"/>
    </source>
</evidence>
<keyword evidence="5" id="KW-1185">Reference proteome</keyword>
<name>A0A396SBY9_9BACL</name>
<dbReference type="OrthoDB" id="9802627at2"/>
<accession>A0A396SBY9</accession>
<reference evidence="4 5" key="1">
    <citation type="submission" date="2018-08" db="EMBL/GenBank/DDBJ databases">
        <title>Lysinibacillus sp. YLB-03 draft genome sequence.</title>
        <authorList>
            <person name="Yu L."/>
        </authorList>
    </citation>
    <scope>NUCLEOTIDE SEQUENCE [LARGE SCALE GENOMIC DNA]</scope>
    <source>
        <strain evidence="4 5">YLB-03</strain>
    </source>
</reference>
<dbReference type="AlphaFoldDB" id="A0A396SBY9"/>
<dbReference type="EMBL" id="QWEI01000002">
    <property type="protein sequence ID" value="RHW38550.1"/>
    <property type="molecule type" value="Genomic_DNA"/>
</dbReference>
<dbReference type="PANTHER" id="PTHR30023:SF0">
    <property type="entry name" value="PENICILLIN-SENSITIVE CARBOXYPEPTIDASE A"/>
    <property type="match status" value="1"/>
</dbReference>
<evidence type="ECO:0000313" key="5">
    <source>
        <dbReference type="Proteomes" id="UP000265692"/>
    </source>
</evidence>
<keyword evidence="3" id="KW-0732">Signal</keyword>
<comment type="caution">
    <text evidence="4">The sequence shown here is derived from an EMBL/GenBank/DDBJ whole genome shotgun (WGS) entry which is preliminary data.</text>
</comment>
<dbReference type="NCBIfam" id="TIGR00666">
    <property type="entry name" value="PBP4"/>
    <property type="match status" value="1"/>
</dbReference>
<dbReference type="EC" id="3.4.16.4" evidence="4"/>
<keyword evidence="4" id="KW-0121">Carboxypeptidase</keyword>
<dbReference type="InterPro" id="IPR000667">
    <property type="entry name" value="Peptidase_S13"/>
</dbReference>